<keyword evidence="3" id="KW-1185">Reference proteome</keyword>
<evidence type="ECO:0000256" key="1">
    <source>
        <dbReference type="SAM" id="MobiDB-lite"/>
    </source>
</evidence>
<feature type="region of interest" description="Disordered" evidence="1">
    <location>
        <begin position="174"/>
        <end position="195"/>
    </location>
</feature>
<comment type="caution">
    <text evidence="2">The sequence shown here is derived from an EMBL/GenBank/DDBJ whole genome shotgun (WGS) entry which is preliminary data.</text>
</comment>
<protein>
    <recommendedName>
        <fullName evidence="4">Centromere protein J C-terminal domain-containing protein</fullName>
    </recommendedName>
</protein>
<name>A0ABY0GWB7_9PEZI</name>
<organism evidence="2 3">
    <name type="scientific">Monosporascus cannonballus</name>
    <dbReference type="NCBI Taxonomy" id="155416"/>
    <lineage>
        <taxon>Eukaryota</taxon>
        <taxon>Fungi</taxon>
        <taxon>Dikarya</taxon>
        <taxon>Ascomycota</taxon>
        <taxon>Pezizomycotina</taxon>
        <taxon>Sordariomycetes</taxon>
        <taxon>Xylariomycetidae</taxon>
        <taxon>Xylariales</taxon>
        <taxon>Xylariales incertae sedis</taxon>
        <taxon>Monosporascus</taxon>
    </lineage>
</organism>
<gene>
    <name evidence="2" type="ORF">DL762_008701</name>
</gene>
<feature type="compositionally biased region" description="Low complexity" evidence="1">
    <location>
        <begin position="130"/>
        <end position="142"/>
    </location>
</feature>
<evidence type="ECO:0000313" key="3">
    <source>
        <dbReference type="Proteomes" id="UP000294003"/>
    </source>
</evidence>
<sequence length="480" mass="51783">MTTSRVKSLIRRALLAVIELRSAEGLSPYAYRSIIELLGLYEDDKLTRALLVATELRGAGGLTLEAYKNILSLLGLGEEGFPLTNGATAKPMDHQACLTNGLVDAKRETTAEGDSGVEGYEPVKTTSTSTDPGAGTADGTAATNFIGTATDTTAGTTASTSTGTAADTTACTAASAAGAKPTGTSDSTGATVTGIEPAPCAPVAVVCEQTGSPTTEPATSLDGAKKLRAVARQSRREESARNLEIRKAMANDSMPKREPADSVFVDEEADKIRKSEDLESCKSFSPSDRHHLAKPGELVLVASGLHDILVQTPDGDIVWRQSTELFRRAESMPHERARPSFDEHFTKCDEEGNLIVDDHRNPVVIQETMLKNTELSNRDGAETVVAPKETRQDHRLKKDGEVIIRWTENEIAVLKLNGDRVIRRAPEQFVRSYNLVNPTVPEEANDLEYHTCDAEGYQLKDAYGREAVLAETLRMRPEKG</sequence>
<feature type="compositionally biased region" description="Low complexity" evidence="1">
    <location>
        <begin position="174"/>
        <end position="185"/>
    </location>
</feature>
<dbReference type="Proteomes" id="UP000294003">
    <property type="component" value="Unassembled WGS sequence"/>
</dbReference>
<evidence type="ECO:0000313" key="2">
    <source>
        <dbReference type="EMBL" id="RYO78415.1"/>
    </source>
</evidence>
<dbReference type="EMBL" id="QJNS01000385">
    <property type="protein sequence ID" value="RYO78415.1"/>
    <property type="molecule type" value="Genomic_DNA"/>
</dbReference>
<reference evidence="2 3" key="1">
    <citation type="submission" date="2018-06" db="EMBL/GenBank/DDBJ databases">
        <title>Complete Genomes of Monosporascus.</title>
        <authorList>
            <person name="Robinson A.J."/>
            <person name="Natvig D.O."/>
        </authorList>
    </citation>
    <scope>NUCLEOTIDE SEQUENCE [LARGE SCALE GENOMIC DNA]</scope>
    <source>
        <strain evidence="2 3">CBS 609.92</strain>
    </source>
</reference>
<proteinExistence type="predicted"/>
<feature type="region of interest" description="Disordered" evidence="1">
    <location>
        <begin position="110"/>
        <end position="142"/>
    </location>
</feature>
<evidence type="ECO:0008006" key="4">
    <source>
        <dbReference type="Google" id="ProtNLM"/>
    </source>
</evidence>
<accession>A0ABY0GWB7</accession>